<evidence type="ECO:0000259" key="2">
    <source>
        <dbReference type="Pfam" id="PF04773"/>
    </source>
</evidence>
<feature type="domain" description="Protein FecR C-terminal" evidence="3">
    <location>
        <begin position="219"/>
        <end position="287"/>
    </location>
</feature>
<dbReference type="Pfam" id="PF04773">
    <property type="entry name" value="FecR"/>
    <property type="match status" value="1"/>
</dbReference>
<dbReference type="InterPro" id="IPR032508">
    <property type="entry name" value="FecR_C"/>
</dbReference>
<sequence length="295" mass="33535">MIEKDPFESLLDRLVASTRSPRGRFSAARSWPLFQTRLKRTTLRRTLWMRVAGTAAVVLLCVAGWQAYELLRPVEMKTVTAQAETRTVILPDRTEVILNRYSTLTYPKDFRREARREVSLQGGAYFKVTKDPSHPFVVETGEVQVQVLGTHFNVEAYPRDHEVRTTLLEGSVAVSLPDRAQRLILVPNERAIYDKTSGRLTQESVADAANDINWSRGLLNFRSQPLREIVRQLANAYQTDIRIADPTLAEYRLTATFDIGEGLTHILDLLQAAAGFTYRQDKNQSIILQTKLNHP</sequence>
<dbReference type="PANTHER" id="PTHR30273">
    <property type="entry name" value="PERIPLASMIC SIGNAL SENSOR AND SIGMA FACTOR ACTIVATOR FECR-RELATED"/>
    <property type="match status" value="1"/>
</dbReference>
<dbReference type="GO" id="GO:0016989">
    <property type="term" value="F:sigma factor antagonist activity"/>
    <property type="evidence" value="ECO:0007669"/>
    <property type="project" value="TreeGrafter"/>
</dbReference>
<accession>A0A9D2H008</accession>
<feature type="domain" description="FecR protein" evidence="2">
    <location>
        <begin position="79"/>
        <end position="172"/>
    </location>
</feature>
<evidence type="ECO:0000313" key="5">
    <source>
        <dbReference type="Proteomes" id="UP000824108"/>
    </source>
</evidence>
<protein>
    <submittedName>
        <fullName evidence="4">FecR domain-containing protein</fullName>
    </submittedName>
</protein>
<gene>
    <name evidence="4" type="ORF">H9807_10565</name>
</gene>
<feature type="transmembrane region" description="Helical" evidence="1">
    <location>
        <begin position="47"/>
        <end position="68"/>
    </location>
</feature>
<dbReference type="InterPro" id="IPR012373">
    <property type="entry name" value="Ferrdict_sens_TM"/>
</dbReference>
<dbReference type="FunFam" id="2.60.120.1440:FF:000001">
    <property type="entry name" value="Putative anti-sigma factor"/>
    <property type="match status" value="1"/>
</dbReference>
<evidence type="ECO:0000259" key="3">
    <source>
        <dbReference type="Pfam" id="PF16344"/>
    </source>
</evidence>
<evidence type="ECO:0000313" key="4">
    <source>
        <dbReference type="EMBL" id="HIZ92537.1"/>
    </source>
</evidence>
<name>A0A9D2H008_9BACE</name>
<reference evidence="4" key="1">
    <citation type="journal article" date="2021" name="PeerJ">
        <title>Extensive microbial diversity within the chicken gut microbiome revealed by metagenomics and culture.</title>
        <authorList>
            <person name="Gilroy R."/>
            <person name="Ravi A."/>
            <person name="Getino M."/>
            <person name="Pursley I."/>
            <person name="Horton D.L."/>
            <person name="Alikhan N.F."/>
            <person name="Baker D."/>
            <person name="Gharbi K."/>
            <person name="Hall N."/>
            <person name="Watson M."/>
            <person name="Adriaenssens E.M."/>
            <person name="Foster-Nyarko E."/>
            <person name="Jarju S."/>
            <person name="Secka A."/>
            <person name="Antonio M."/>
            <person name="Oren A."/>
            <person name="Chaudhuri R.R."/>
            <person name="La Ragione R."/>
            <person name="Hildebrand F."/>
            <person name="Pallen M.J."/>
        </authorList>
    </citation>
    <scope>NUCLEOTIDE SEQUENCE</scope>
    <source>
        <strain evidence="4">CHK118-2852</strain>
    </source>
</reference>
<dbReference type="Gene3D" id="3.55.50.30">
    <property type="match status" value="1"/>
</dbReference>
<dbReference type="Gene3D" id="2.60.120.1440">
    <property type="match status" value="1"/>
</dbReference>
<proteinExistence type="predicted"/>
<keyword evidence="1" id="KW-0812">Transmembrane</keyword>
<keyword evidence="1" id="KW-0472">Membrane</keyword>
<reference evidence="4" key="2">
    <citation type="submission" date="2021-04" db="EMBL/GenBank/DDBJ databases">
        <authorList>
            <person name="Gilroy R."/>
        </authorList>
    </citation>
    <scope>NUCLEOTIDE SEQUENCE</scope>
    <source>
        <strain evidence="4">CHK118-2852</strain>
    </source>
</reference>
<dbReference type="EMBL" id="DXAV01000087">
    <property type="protein sequence ID" value="HIZ92537.1"/>
    <property type="molecule type" value="Genomic_DNA"/>
</dbReference>
<dbReference type="PIRSF" id="PIRSF018266">
    <property type="entry name" value="FecR"/>
    <property type="match status" value="1"/>
</dbReference>
<evidence type="ECO:0000256" key="1">
    <source>
        <dbReference type="SAM" id="Phobius"/>
    </source>
</evidence>
<dbReference type="Pfam" id="PF16344">
    <property type="entry name" value="FecR_C"/>
    <property type="match status" value="1"/>
</dbReference>
<comment type="caution">
    <text evidence="4">The sequence shown here is derived from an EMBL/GenBank/DDBJ whole genome shotgun (WGS) entry which is preliminary data.</text>
</comment>
<dbReference type="AlphaFoldDB" id="A0A9D2H008"/>
<dbReference type="Proteomes" id="UP000824108">
    <property type="component" value="Unassembled WGS sequence"/>
</dbReference>
<organism evidence="4 5">
    <name type="scientific">Candidatus Bacteroides merdavium</name>
    <dbReference type="NCBI Taxonomy" id="2838472"/>
    <lineage>
        <taxon>Bacteria</taxon>
        <taxon>Pseudomonadati</taxon>
        <taxon>Bacteroidota</taxon>
        <taxon>Bacteroidia</taxon>
        <taxon>Bacteroidales</taxon>
        <taxon>Bacteroidaceae</taxon>
        <taxon>Bacteroides</taxon>
    </lineage>
</organism>
<dbReference type="InterPro" id="IPR006860">
    <property type="entry name" value="FecR"/>
</dbReference>
<keyword evidence="1" id="KW-1133">Transmembrane helix</keyword>
<dbReference type="PANTHER" id="PTHR30273:SF2">
    <property type="entry name" value="PROTEIN FECR"/>
    <property type="match status" value="1"/>
</dbReference>